<evidence type="ECO:0000256" key="3">
    <source>
        <dbReference type="ARBA" id="ARBA00022448"/>
    </source>
</evidence>
<dbReference type="InterPro" id="IPR050053">
    <property type="entry name" value="ATPase_alpha/beta_chains"/>
</dbReference>
<dbReference type="Gene3D" id="2.40.10.170">
    <property type="match status" value="1"/>
</dbReference>
<dbReference type="InterPro" id="IPR004100">
    <property type="entry name" value="ATPase_F1/V1/A1_a/bsu_N"/>
</dbReference>
<comment type="subcellular location">
    <subcellularLocation>
        <location evidence="1">Membrane</location>
    </subcellularLocation>
</comment>
<evidence type="ECO:0000256" key="10">
    <source>
        <dbReference type="ARBA" id="ARBA00023310"/>
    </source>
</evidence>
<dbReference type="InterPro" id="IPR024034">
    <property type="entry name" value="ATPase_F1/V1_b/a_C"/>
</dbReference>
<feature type="domain" description="AAA+ ATPase" evidence="11">
    <location>
        <begin position="142"/>
        <end position="353"/>
    </location>
</feature>
<dbReference type="InterPro" id="IPR000194">
    <property type="entry name" value="ATPase_F1/V1/A1_a/bsu_nucl-bd"/>
</dbReference>
<dbReference type="Gene3D" id="1.10.1140.10">
    <property type="entry name" value="Bovine Mitochondrial F1-atpase, Atp Synthase Beta Chain, Chain D, domain 3"/>
    <property type="match status" value="1"/>
</dbReference>
<dbReference type="AlphaFoldDB" id="A0A1F7YXV1"/>
<dbReference type="InterPro" id="IPR055190">
    <property type="entry name" value="ATP-synt_VA_C"/>
</dbReference>
<keyword evidence="6" id="KW-1278">Translocase</keyword>
<dbReference type="Pfam" id="PF02874">
    <property type="entry name" value="ATP-synt_ab_N"/>
    <property type="match status" value="1"/>
</dbReference>
<dbReference type="Pfam" id="PF22919">
    <property type="entry name" value="ATP-synt_VA_C"/>
    <property type="match status" value="1"/>
</dbReference>
<evidence type="ECO:0000313" key="13">
    <source>
        <dbReference type="Proteomes" id="UP000178870"/>
    </source>
</evidence>
<dbReference type="GO" id="GO:0005524">
    <property type="term" value="F:ATP binding"/>
    <property type="evidence" value="ECO:0007669"/>
    <property type="project" value="UniProtKB-KW"/>
</dbReference>
<dbReference type="Pfam" id="PF00006">
    <property type="entry name" value="ATP-synt_ab"/>
    <property type="match status" value="1"/>
</dbReference>
<protein>
    <recommendedName>
        <fullName evidence="11">AAA+ ATPase domain-containing protein</fullName>
    </recommendedName>
</protein>
<dbReference type="Proteomes" id="UP000178870">
    <property type="component" value="Unassembled WGS sequence"/>
</dbReference>
<dbReference type="GO" id="GO:0046933">
    <property type="term" value="F:proton-transporting ATP synthase activity, rotational mechanism"/>
    <property type="evidence" value="ECO:0007669"/>
    <property type="project" value="TreeGrafter"/>
</dbReference>
<dbReference type="Gene3D" id="3.40.50.300">
    <property type="entry name" value="P-loop containing nucleotide triphosphate hydrolases"/>
    <property type="match status" value="1"/>
</dbReference>
<dbReference type="SUPFAM" id="SSF50615">
    <property type="entry name" value="N-terminal domain of alpha and beta subunits of F1 ATP synthase"/>
    <property type="match status" value="1"/>
</dbReference>
<evidence type="ECO:0000256" key="9">
    <source>
        <dbReference type="ARBA" id="ARBA00023196"/>
    </source>
</evidence>
<dbReference type="InterPro" id="IPR003593">
    <property type="entry name" value="AAA+_ATPase"/>
</dbReference>
<sequence length="460" mass="50344">MAKNTGTVVSVRGQIIEVEFGGVMPVTRDLLTLKRDPTLRMEVYSSSKNNTFFCLALSPTHEIIRGDVVVNTGSPIMFPVGSALLGRVVDIFGLPHDSKGEIKTRDKMPIHKEVGFSARSERQGKMIETGIKVVDLFAPMLSGGKMGLFGGAGVGKTMLLSEILHNVVGRRRKEAVSVFAGVGERAREGLDLYQALGQSGVLDMTSLVFGPMGANPAVRFLSCYAAVTLAEYFRDVSQKEVLFFIDNVFRFAQAGNELSVLTDSIPSEDGYQATLESQMASFHERLVSSDSGVITSVEAIYVPADDLLDHGVQSIFPYLDSQVVMSRNIYQEGLLPAVDILASTSSVLIPSVVGEAHYDVALRGKQLLKDSMNLQRIVSLVGESELSPEDQTTFRRGRKLRNFMTQRFFVAEGQRIEQGVFMPMPVTIDDAKGIIEGRFDHIPEENFLYIGSVKELKGGT</sequence>
<evidence type="ECO:0000256" key="8">
    <source>
        <dbReference type="ARBA" id="ARBA00023136"/>
    </source>
</evidence>
<name>A0A1F7YXV1_9BACT</name>
<evidence type="ECO:0000256" key="1">
    <source>
        <dbReference type="ARBA" id="ARBA00004370"/>
    </source>
</evidence>
<evidence type="ECO:0000256" key="4">
    <source>
        <dbReference type="ARBA" id="ARBA00022741"/>
    </source>
</evidence>
<comment type="caution">
    <text evidence="12">The sequence shown here is derived from an EMBL/GenBank/DDBJ whole genome shotgun (WGS) entry which is preliminary data.</text>
</comment>
<organism evidence="12 13">
    <name type="scientific">Candidatus Woesebacteria bacterium RIFCSPHIGHO2_01_FULL_44_21</name>
    <dbReference type="NCBI Taxonomy" id="1802503"/>
    <lineage>
        <taxon>Bacteria</taxon>
        <taxon>Candidatus Woeseibacteriota</taxon>
    </lineage>
</organism>
<keyword evidence="7" id="KW-0406">Ion transport</keyword>
<dbReference type="EMBL" id="MGGP01000018">
    <property type="protein sequence ID" value="OGM32101.1"/>
    <property type="molecule type" value="Genomic_DNA"/>
</dbReference>
<evidence type="ECO:0000256" key="2">
    <source>
        <dbReference type="ARBA" id="ARBA00008936"/>
    </source>
</evidence>
<accession>A0A1F7YXV1</accession>
<evidence type="ECO:0000256" key="6">
    <source>
        <dbReference type="ARBA" id="ARBA00022967"/>
    </source>
</evidence>
<dbReference type="SMART" id="SM00382">
    <property type="entry name" value="AAA"/>
    <property type="match status" value="1"/>
</dbReference>
<evidence type="ECO:0000256" key="7">
    <source>
        <dbReference type="ARBA" id="ARBA00023065"/>
    </source>
</evidence>
<reference evidence="12 13" key="1">
    <citation type="journal article" date="2016" name="Nat. Commun.">
        <title>Thousands of microbial genomes shed light on interconnected biogeochemical processes in an aquifer system.</title>
        <authorList>
            <person name="Anantharaman K."/>
            <person name="Brown C.T."/>
            <person name="Hug L.A."/>
            <person name="Sharon I."/>
            <person name="Castelle C.J."/>
            <person name="Probst A.J."/>
            <person name="Thomas B.C."/>
            <person name="Singh A."/>
            <person name="Wilkins M.J."/>
            <person name="Karaoz U."/>
            <person name="Brodie E.L."/>
            <person name="Williams K.H."/>
            <person name="Hubbard S.S."/>
            <person name="Banfield J.F."/>
        </authorList>
    </citation>
    <scope>NUCLEOTIDE SEQUENCE [LARGE SCALE GENOMIC DNA]</scope>
</reference>
<proteinExistence type="inferred from homology"/>
<dbReference type="InterPro" id="IPR027417">
    <property type="entry name" value="P-loop_NTPase"/>
</dbReference>
<keyword evidence="5" id="KW-0067">ATP-binding</keyword>
<dbReference type="PANTHER" id="PTHR15184:SF71">
    <property type="entry name" value="ATP SYNTHASE SUBUNIT BETA, MITOCHONDRIAL"/>
    <property type="match status" value="1"/>
</dbReference>
<dbReference type="InterPro" id="IPR036121">
    <property type="entry name" value="ATPase_F1/V1/A1_a/bsu_N_sf"/>
</dbReference>
<keyword evidence="4" id="KW-0547">Nucleotide-binding</keyword>
<evidence type="ECO:0000313" key="12">
    <source>
        <dbReference type="EMBL" id="OGM32101.1"/>
    </source>
</evidence>
<dbReference type="PANTHER" id="PTHR15184">
    <property type="entry name" value="ATP SYNTHASE"/>
    <property type="match status" value="1"/>
</dbReference>
<dbReference type="PROSITE" id="PS00152">
    <property type="entry name" value="ATPASE_ALPHA_BETA"/>
    <property type="match status" value="1"/>
</dbReference>
<comment type="similarity">
    <text evidence="2">Belongs to the ATPase alpha/beta chains family.</text>
</comment>
<evidence type="ECO:0000256" key="5">
    <source>
        <dbReference type="ARBA" id="ARBA00022840"/>
    </source>
</evidence>
<evidence type="ECO:0000259" key="11">
    <source>
        <dbReference type="SMART" id="SM00382"/>
    </source>
</evidence>
<keyword evidence="3" id="KW-0813">Transport</keyword>
<keyword evidence="8" id="KW-0472">Membrane</keyword>
<dbReference type="GO" id="GO:0045259">
    <property type="term" value="C:proton-transporting ATP synthase complex"/>
    <property type="evidence" value="ECO:0007669"/>
    <property type="project" value="UniProtKB-KW"/>
</dbReference>
<keyword evidence="10" id="KW-0066">ATP synthesis</keyword>
<dbReference type="InterPro" id="IPR020003">
    <property type="entry name" value="ATPase_a/bsu_AS"/>
</dbReference>
<gene>
    <name evidence="12" type="ORF">A2803_00865</name>
</gene>
<dbReference type="SUPFAM" id="SSF47917">
    <property type="entry name" value="C-terminal domain of alpha and beta subunits of F1 ATP synthase"/>
    <property type="match status" value="1"/>
</dbReference>
<keyword evidence="9" id="KW-0139">CF(1)</keyword>
<dbReference type="SUPFAM" id="SSF52540">
    <property type="entry name" value="P-loop containing nucleoside triphosphate hydrolases"/>
    <property type="match status" value="1"/>
</dbReference>